<name>A0A450WPE3_9GAMM</name>
<gene>
    <name evidence="2" type="ORF">BECKLFY1418C_GA0070996_10501</name>
</gene>
<dbReference type="PIRSF" id="PIRSF029347">
    <property type="entry name" value="RecF"/>
    <property type="match status" value="1"/>
</dbReference>
<dbReference type="InterPro" id="IPR014555">
    <property type="entry name" value="RecF-like"/>
</dbReference>
<dbReference type="SUPFAM" id="SSF52540">
    <property type="entry name" value="P-loop containing nucleoside triphosphate hydrolases"/>
    <property type="match status" value="1"/>
</dbReference>
<organism evidence="2">
    <name type="scientific">Candidatus Kentrum sp. LFY</name>
    <dbReference type="NCBI Taxonomy" id="2126342"/>
    <lineage>
        <taxon>Bacteria</taxon>
        <taxon>Pseudomonadati</taxon>
        <taxon>Pseudomonadota</taxon>
        <taxon>Gammaproteobacteria</taxon>
        <taxon>Candidatus Kentrum</taxon>
    </lineage>
</organism>
<evidence type="ECO:0000259" key="1">
    <source>
        <dbReference type="Pfam" id="PF13304"/>
    </source>
</evidence>
<evidence type="ECO:0000313" key="2">
    <source>
        <dbReference type="EMBL" id="VFK18868.1"/>
    </source>
</evidence>
<dbReference type="EMBL" id="CAADFN010000050">
    <property type="protein sequence ID" value="VFK18868.1"/>
    <property type="molecule type" value="Genomic_DNA"/>
</dbReference>
<dbReference type="PANTHER" id="PTHR32182">
    <property type="entry name" value="DNA REPLICATION AND REPAIR PROTEIN RECF"/>
    <property type="match status" value="1"/>
</dbReference>
<dbReference type="InterPro" id="IPR003959">
    <property type="entry name" value="ATPase_AAA_core"/>
</dbReference>
<accession>A0A450WPE3</accession>
<sequence>MIIKELHVENFYSLHDVRIPFRPLTILVGPNASGKSNVFAALYLLRALIHDQGLPSKDDLSKLFWAGADANTDRLRLHLESEEASSAIAYEIALQMEESHLYSEELRIDDSLVISVKKGIGEICDEDGSDKNKTTYSSGELALKSAGAYGNKPITKRFSDFLKDFKFYDFDPNAIKAGLNATGGIPFSLDDKGIFLARLLYGWHEARKDRFRSVNNLLGKHLNFGLDFLKKEEKPRLNEGYEKTIPLGFASDGTLRLLAYYTLLNQEELPPLVAIEEPERSLHPAALSEVASLLQRLSERTQVIITTHSSQLLDSFDRDSLGKGLGVILLNNKKGEGTRIINLEHAQNDSASLQGWIDDFGIGSAVFDSTLI</sequence>
<dbReference type="GO" id="GO:0005524">
    <property type="term" value="F:ATP binding"/>
    <property type="evidence" value="ECO:0007669"/>
    <property type="project" value="InterPro"/>
</dbReference>
<dbReference type="PANTHER" id="PTHR32182:SF22">
    <property type="entry name" value="ATP-DEPENDENT ENDONUCLEASE, OLD FAMILY-RELATED"/>
    <property type="match status" value="1"/>
</dbReference>
<reference evidence="2" key="1">
    <citation type="submission" date="2019-02" db="EMBL/GenBank/DDBJ databases">
        <authorList>
            <person name="Gruber-Vodicka R. H."/>
            <person name="Seah K. B. B."/>
        </authorList>
    </citation>
    <scope>NUCLEOTIDE SEQUENCE</scope>
    <source>
        <strain evidence="2">BECK_BY7</strain>
    </source>
</reference>
<dbReference type="GO" id="GO:0000731">
    <property type="term" value="P:DNA synthesis involved in DNA repair"/>
    <property type="evidence" value="ECO:0007669"/>
    <property type="project" value="TreeGrafter"/>
</dbReference>
<dbReference type="GO" id="GO:0016887">
    <property type="term" value="F:ATP hydrolysis activity"/>
    <property type="evidence" value="ECO:0007669"/>
    <property type="project" value="InterPro"/>
</dbReference>
<dbReference type="Pfam" id="PF13304">
    <property type="entry name" value="AAA_21"/>
    <property type="match status" value="1"/>
</dbReference>
<dbReference type="Gene3D" id="3.40.50.300">
    <property type="entry name" value="P-loop containing nucleotide triphosphate hydrolases"/>
    <property type="match status" value="1"/>
</dbReference>
<dbReference type="InterPro" id="IPR027417">
    <property type="entry name" value="P-loop_NTPase"/>
</dbReference>
<proteinExistence type="predicted"/>
<dbReference type="GO" id="GO:0006302">
    <property type="term" value="P:double-strand break repair"/>
    <property type="evidence" value="ECO:0007669"/>
    <property type="project" value="TreeGrafter"/>
</dbReference>
<feature type="domain" description="ATPase AAA-type core" evidence="1">
    <location>
        <begin position="24"/>
        <end position="314"/>
    </location>
</feature>
<dbReference type="AlphaFoldDB" id="A0A450WPE3"/>
<protein>
    <submittedName>
        <fullName evidence="2">Predicted ATPase</fullName>
    </submittedName>
</protein>